<dbReference type="InParanoid" id="G1X0D8"/>
<comment type="caution">
    <text evidence="3">The sequence shown here is derived from an EMBL/GenBank/DDBJ whole genome shotgun (WGS) entry which is preliminary data.</text>
</comment>
<evidence type="ECO:0000256" key="2">
    <source>
        <dbReference type="SAM" id="MobiDB-lite"/>
    </source>
</evidence>
<dbReference type="InterPro" id="IPR036770">
    <property type="entry name" value="Ankyrin_rpt-contain_sf"/>
</dbReference>
<keyword evidence="4" id="KW-1185">Reference proteome</keyword>
<dbReference type="SUPFAM" id="SSF48403">
    <property type="entry name" value="Ankyrin repeat"/>
    <property type="match status" value="1"/>
</dbReference>
<dbReference type="RefSeq" id="XP_011117950.1">
    <property type="nucleotide sequence ID" value="XM_011119648.1"/>
</dbReference>
<name>G1X0D8_ARTOA</name>
<feature type="coiled-coil region" evidence="1">
    <location>
        <begin position="67"/>
        <end position="94"/>
    </location>
</feature>
<dbReference type="OrthoDB" id="3200163at2759"/>
<evidence type="ECO:0000256" key="1">
    <source>
        <dbReference type="SAM" id="Coils"/>
    </source>
</evidence>
<dbReference type="GeneID" id="22888863"/>
<dbReference type="AlphaFoldDB" id="G1X0D8"/>
<feature type="compositionally biased region" description="Basic and acidic residues" evidence="2">
    <location>
        <begin position="317"/>
        <end position="327"/>
    </location>
</feature>
<organism evidence="3 4">
    <name type="scientific">Arthrobotrys oligospora (strain ATCC 24927 / CBS 115.81 / DSM 1491)</name>
    <name type="common">Nematode-trapping fungus</name>
    <name type="synonym">Didymozoophaga oligospora</name>
    <dbReference type="NCBI Taxonomy" id="756982"/>
    <lineage>
        <taxon>Eukaryota</taxon>
        <taxon>Fungi</taxon>
        <taxon>Dikarya</taxon>
        <taxon>Ascomycota</taxon>
        <taxon>Pezizomycotina</taxon>
        <taxon>Orbiliomycetes</taxon>
        <taxon>Orbiliales</taxon>
        <taxon>Orbiliaceae</taxon>
        <taxon>Orbilia</taxon>
        <taxon>Orbilia oligospora</taxon>
    </lineage>
</organism>
<protein>
    <recommendedName>
        <fullName evidence="5">Fungal N-terminal domain-containing protein</fullName>
    </recommendedName>
</protein>
<gene>
    <name evidence="3" type="ORF">AOL_s00006g339</name>
</gene>
<feature type="region of interest" description="Disordered" evidence="2">
    <location>
        <begin position="308"/>
        <end position="328"/>
    </location>
</feature>
<dbReference type="HOGENOM" id="CLU_333706_0_0_1"/>
<keyword evidence="1" id="KW-0175">Coiled coil</keyword>
<reference evidence="3 4" key="1">
    <citation type="journal article" date="2011" name="PLoS Pathog.">
        <title>Genomic and proteomic analyses of the fungus Arthrobotrys oligospora provide insights into nematode-trap formation.</title>
        <authorList>
            <person name="Yang J."/>
            <person name="Wang L."/>
            <person name="Ji X."/>
            <person name="Feng Y."/>
            <person name="Li X."/>
            <person name="Zou C."/>
            <person name="Xu J."/>
            <person name="Ren Y."/>
            <person name="Mi Q."/>
            <person name="Wu J."/>
            <person name="Liu S."/>
            <person name="Liu Y."/>
            <person name="Huang X."/>
            <person name="Wang H."/>
            <person name="Niu X."/>
            <person name="Li J."/>
            <person name="Liang L."/>
            <person name="Luo Y."/>
            <person name="Ji K."/>
            <person name="Zhou W."/>
            <person name="Yu Z."/>
            <person name="Li G."/>
            <person name="Liu Y."/>
            <person name="Li L."/>
            <person name="Qiao M."/>
            <person name="Feng L."/>
            <person name="Zhang K.-Q."/>
        </authorList>
    </citation>
    <scope>NUCLEOTIDE SEQUENCE [LARGE SCALE GENOMIC DNA]</scope>
    <source>
        <strain evidence="4">ATCC 24927 / CBS 115.81 / DSM 1491</strain>
    </source>
</reference>
<accession>G1X0D8</accession>
<proteinExistence type="predicted"/>
<dbReference type="STRING" id="756982.G1X0D8"/>
<evidence type="ECO:0000313" key="4">
    <source>
        <dbReference type="Proteomes" id="UP000008784"/>
    </source>
</evidence>
<sequence length="868" mass="96957">MAEILGIVASSIQLADATLKIGNNIYKFVDTIRSAPKKVKTFRGDLDQTLSLLKDTRSSLEIAKTKYNNLGDTAKLVENTLEDFNRELAEISITVETLWARSQSWKVKIKIGFKGDSEWVRIDARIRVQHERLTAASVQLSNKLGLENGERLDEIGSSVAAISFEITKNVSEPIRDVQRDVQNIRTAGDTSILLIKESMALQVSHMNRVEKLHGEQFQRVTEIHDTVAANQNENCQNFMRIESTCNSISREQENQAHDIFDLGEKVDDLTEKVKDLADGLKNGLDVTADIATQSKAVLDGIRALSISSSATSPTSEPRSRNEKLQLEKRKRKLSSAVRSILRLSEDPSNSKVIKGDDAEDYLAAVQDLLEILQDDTDIGQVIKQELSVIATQLLGSNSLYMQRAPDAAIARRVRNAGNRTEDILSSLDGETVITENYAVRKTEQLDNGTLVLSSSSQKRSTEDQSEVVSNRTTMIFKPNLVQGESKPSWVLSIMNTFGTEGIFSIPLVIRVYNRRFYDPTDESSPHCLARYGDIKGLQKLFSLGMASVYDVDENGRSLLHSAVGPLRFREFLGKEKRQAQGCLTACDFLLSQGADANYLDDQDQTPLNSLNGVVFDLPAGADLPDVKIASSAFHRLLESGISNKSSPFGPERAIATLVRGLADGSSLFFEQFLSRLRDTEFDINCYSGCNSAIMLELPTGVTLGNPTAFSKNCDIAIKYGGDIRAKTCDTKESCLHVLLRLIKPPAANDEFIISEKKWLSFKSYLLRVFTSRLEKLLSLGADIYAKDVRYLEWVDKRNINFTVTRDVYTHEVQDTWWACIEKFGHSRQEVIAQEAQEIEVSPQEYEEYLESLSKATFDERQKLFKSTS</sequence>
<dbReference type="Gene3D" id="1.25.40.20">
    <property type="entry name" value="Ankyrin repeat-containing domain"/>
    <property type="match status" value="1"/>
</dbReference>
<evidence type="ECO:0000313" key="3">
    <source>
        <dbReference type="EMBL" id="EGX53473.1"/>
    </source>
</evidence>
<dbReference type="Proteomes" id="UP000008784">
    <property type="component" value="Unassembled WGS sequence"/>
</dbReference>
<dbReference type="EMBL" id="ADOT01000012">
    <property type="protein sequence ID" value="EGX53473.1"/>
    <property type="molecule type" value="Genomic_DNA"/>
</dbReference>
<evidence type="ECO:0008006" key="5">
    <source>
        <dbReference type="Google" id="ProtNLM"/>
    </source>
</evidence>
<dbReference type="OMA" id="EFDINCY"/>